<evidence type="ECO:0000313" key="3">
    <source>
        <dbReference type="Proteomes" id="UP000472269"/>
    </source>
</evidence>
<reference evidence="2" key="2">
    <citation type="submission" date="2025-09" db="UniProtKB">
        <authorList>
            <consortium name="Ensembl"/>
        </authorList>
    </citation>
    <scope>IDENTIFICATION</scope>
</reference>
<organism evidence="2 3">
    <name type="scientific">Athene cunicularia</name>
    <name type="common">Burrowing owl</name>
    <name type="synonym">Speotyto cunicularia</name>
    <dbReference type="NCBI Taxonomy" id="194338"/>
    <lineage>
        <taxon>Eukaryota</taxon>
        <taxon>Metazoa</taxon>
        <taxon>Chordata</taxon>
        <taxon>Craniata</taxon>
        <taxon>Vertebrata</taxon>
        <taxon>Euteleostomi</taxon>
        <taxon>Archelosauria</taxon>
        <taxon>Archosauria</taxon>
        <taxon>Dinosauria</taxon>
        <taxon>Saurischia</taxon>
        <taxon>Theropoda</taxon>
        <taxon>Coelurosauria</taxon>
        <taxon>Aves</taxon>
        <taxon>Neognathae</taxon>
        <taxon>Neoaves</taxon>
        <taxon>Telluraves</taxon>
        <taxon>Strigiformes</taxon>
        <taxon>Strigidae</taxon>
        <taxon>Athene</taxon>
    </lineage>
</organism>
<name>A0A663N4P2_ATHCN</name>
<accession>A0A663N4P2</accession>
<dbReference type="Ensembl" id="ENSACUT00000019923.1">
    <property type="protein sequence ID" value="ENSACUP00000018682.1"/>
    <property type="gene ID" value="ENSACUG00000012541.1"/>
</dbReference>
<evidence type="ECO:0000256" key="1">
    <source>
        <dbReference type="SAM" id="MobiDB-lite"/>
    </source>
</evidence>
<proteinExistence type="predicted"/>
<dbReference type="Proteomes" id="UP000472269">
    <property type="component" value="Unplaced"/>
</dbReference>
<dbReference type="AlphaFoldDB" id="A0A663N4P2"/>
<keyword evidence="3" id="KW-1185">Reference proteome</keyword>
<reference evidence="2" key="1">
    <citation type="submission" date="2025-08" db="UniProtKB">
        <authorList>
            <consortium name="Ensembl"/>
        </authorList>
    </citation>
    <scope>IDENTIFICATION</scope>
</reference>
<evidence type="ECO:0000313" key="2">
    <source>
        <dbReference type="Ensembl" id="ENSACUP00000018682.1"/>
    </source>
</evidence>
<sequence>MPHFAAPHLPASLRCTLVVGFLKEPWGLPPPLSCSLKPQPSHAPGPPGTGGAETEIRGAPEGTKIGRGQKWPMLLPRSHSSPLEGGSWPPAPAPCEGWSGLCMAPRAGSSMGRGSLGPASGGVEVLRVVVCTHLSA</sequence>
<protein>
    <submittedName>
        <fullName evidence="2">Uncharacterized protein</fullName>
    </submittedName>
</protein>
<feature type="region of interest" description="Disordered" evidence="1">
    <location>
        <begin position="33"/>
        <end position="90"/>
    </location>
</feature>